<dbReference type="VEuPathDB" id="FungiDB:RhiirA1_460426"/>
<dbReference type="EMBL" id="LLXJ01000659">
    <property type="protein sequence ID" value="PKC07262.1"/>
    <property type="molecule type" value="Genomic_DNA"/>
</dbReference>
<protein>
    <submittedName>
        <fullName evidence="1">Uncharacterized protein</fullName>
    </submittedName>
</protein>
<reference evidence="1 2" key="1">
    <citation type="submission" date="2016-04" db="EMBL/GenBank/DDBJ databases">
        <title>Genome analyses suggest a sexual origin of heterokaryosis in a supposedly ancient asexual fungus.</title>
        <authorList>
            <person name="Ropars J."/>
            <person name="Sedzielewska K."/>
            <person name="Noel J."/>
            <person name="Charron P."/>
            <person name="Farinelli L."/>
            <person name="Marton T."/>
            <person name="Kruger M."/>
            <person name="Pelin A."/>
            <person name="Brachmann A."/>
            <person name="Corradi N."/>
        </authorList>
    </citation>
    <scope>NUCLEOTIDE SEQUENCE [LARGE SCALE GENOMIC DNA]</scope>
    <source>
        <strain evidence="1 2">A5</strain>
    </source>
</reference>
<sequence length="315" mass="37561">MEKENNKSNNFVNTSCFPSTISNDDLQVLHVTFDESTKEKLCNHRLKPSLIKKINELCKELMDLKGTSWDITIKYRTRNKELCIEEFKFSSLFDPSTIAHETSEVNQYKKWLELYSEKYRNYLLEKKKKIPWTMETQSDCVEEEEILHETNKIVDSNKESPSHIENASYSQTVIEETEYKCIEVAVPNKNPNYSEQLNEILNIITDICDDGNNEGRVYPHEIEQLWREYAATLHIKKWLLKSKFGYKELIREFNELGYSISRDTLYRFYKRRTIPIRINRNAIMAWIFREKRIISAWMDCYKVFRQQASPRCLVV</sequence>
<proteinExistence type="predicted"/>
<name>A0A2N0PKB6_9GLOM</name>
<organism evidence="1 2">
    <name type="scientific">Rhizophagus irregularis</name>
    <dbReference type="NCBI Taxonomy" id="588596"/>
    <lineage>
        <taxon>Eukaryota</taxon>
        <taxon>Fungi</taxon>
        <taxon>Fungi incertae sedis</taxon>
        <taxon>Mucoromycota</taxon>
        <taxon>Glomeromycotina</taxon>
        <taxon>Glomeromycetes</taxon>
        <taxon>Glomerales</taxon>
        <taxon>Glomeraceae</taxon>
        <taxon>Rhizophagus</taxon>
    </lineage>
</organism>
<dbReference type="Proteomes" id="UP000232722">
    <property type="component" value="Unassembled WGS sequence"/>
</dbReference>
<dbReference type="VEuPathDB" id="FungiDB:RhiirFUN_026742"/>
<accession>A0A2N0PKB6</accession>
<dbReference type="AlphaFoldDB" id="A0A2N0PKB6"/>
<comment type="caution">
    <text evidence="1">The sequence shown here is derived from an EMBL/GenBank/DDBJ whole genome shotgun (WGS) entry which is preliminary data.</text>
</comment>
<reference evidence="1 2" key="2">
    <citation type="submission" date="2017-09" db="EMBL/GenBank/DDBJ databases">
        <title>Extensive intraspecific genome diversity in a model arbuscular mycorrhizal fungus.</title>
        <authorList>
            <person name="Chen E.C."/>
            <person name="Morin E."/>
            <person name="Beaudet D."/>
            <person name="Noel J."/>
            <person name="Ndikumana S."/>
            <person name="Charron P."/>
            <person name="St-Onge C."/>
            <person name="Giorgi J."/>
            <person name="Grigoriev I.V."/>
            <person name="Roux C."/>
            <person name="Martin F.M."/>
            <person name="Corradi N."/>
        </authorList>
    </citation>
    <scope>NUCLEOTIDE SEQUENCE [LARGE SCALE GENOMIC DNA]</scope>
    <source>
        <strain evidence="1 2">A5</strain>
    </source>
</reference>
<gene>
    <name evidence="1" type="ORF">RhiirA5_418419</name>
</gene>
<evidence type="ECO:0000313" key="1">
    <source>
        <dbReference type="EMBL" id="PKC07262.1"/>
    </source>
</evidence>
<evidence type="ECO:0000313" key="2">
    <source>
        <dbReference type="Proteomes" id="UP000232722"/>
    </source>
</evidence>